<dbReference type="SUPFAM" id="SSF54403">
    <property type="entry name" value="Cystatin/monellin"/>
    <property type="match status" value="1"/>
</dbReference>
<evidence type="ECO:0000256" key="8">
    <source>
        <dbReference type="ARBA" id="ARBA00023198"/>
    </source>
</evidence>
<protein>
    <recommendedName>
        <fullName evidence="2">Retinoic acid receptor responder protein 2</fullName>
    </recommendedName>
    <alternativeName>
        <fullName evidence="9">Chemerin</fullName>
    </alternativeName>
</protein>
<dbReference type="GO" id="GO:0050994">
    <property type="term" value="P:regulation of lipid catabolic process"/>
    <property type="evidence" value="ECO:0007669"/>
    <property type="project" value="InterPro"/>
</dbReference>
<organism evidence="11 12">
    <name type="scientific">Electrophorus electricus</name>
    <name type="common">Electric eel</name>
    <name type="synonym">Gymnotus electricus</name>
    <dbReference type="NCBI Taxonomy" id="8005"/>
    <lineage>
        <taxon>Eukaryota</taxon>
        <taxon>Metazoa</taxon>
        <taxon>Chordata</taxon>
        <taxon>Craniata</taxon>
        <taxon>Vertebrata</taxon>
        <taxon>Euteleostomi</taxon>
        <taxon>Actinopterygii</taxon>
        <taxon>Neopterygii</taxon>
        <taxon>Teleostei</taxon>
        <taxon>Ostariophysi</taxon>
        <taxon>Gymnotiformes</taxon>
        <taxon>Gymnotoidei</taxon>
        <taxon>Gymnotidae</taxon>
        <taxon>Electrophorus</taxon>
    </lineage>
</organism>
<sequence>MVVQLLFVLFCAGVLLSSTEGQNDFSKLPDLYKTGVELALKQVNSHASVQQHFLFFKSLSKSDVDAGFGVMYVYHHFLARATKCLRGTVDADYMKCAFRNDRPLIDCGICYKTFGGQIEEEPKPFIDCVYKPKLTQGIKTSRVQHCSKMSYSSGSASILLVRGSQ</sequence>
<evidence type="ECO:0000256" key="1">
    <source>
        <dbReference type="ARBA" id="ARBA00004613"/>
    </source>
</evidence>
<evidence type="ECO:0000256" key="3">
    <source>
        <dbReference type="ARBA" id="ARBA00022500"/>
    </source>
</evidence>
<evidence type="ECO:0000256" key="6">
    <source>
        <dbReference type="ARBA" id="ARBA00022782"/>
    </source>
</evidence>
<dbReference type="Ensembl" id="ENSEEET00000063496.1">
    <property type="protein sequence ID" value="ENSEEEP00000063937.1"/>
    <property type="gene ID" value="ENSEEEG00000028070.1"/>
</dbReference>
<dbReference type="InterPro" id="IPR046350">
    <property type="entry name" value="Cystatin_sf"/>
</dbReference>
<proteinExistence type="predicted"/>
<keyword evidence="12" id="KW-1185">Reference proteome</keyword>
<keyword evidence="4" id="KW-0964">Secreted</keyword>
<dbReference type="AlphaFoldDB" id="A0AAY5F4I8"/>
<evidence type="ECO:0000256" key="2">
    <source>
        <dbReference type="ARBA" id="ARBA00018808"/>
    </source>
</evidence>
<keyword evidence="5 10" id="KW-0732">Signal</keyword>
<feature type="signal peptide" evidence="10">
    <location>
        <begin position="1"/>
        <end position="21"/>
    </location>
</feature>
<dbReference type="GO" id="GO:0030154">
    <property type="term" value="P:cell differentiation"/>
    <property type="evidence" value="ECO:0007669"/>
    <property type="project" value="UniProtKB-KW"/>
</dbReference>
<dbReference type="Gene3D" id="3.10.450.10">
    <property type="match status" value="1"/>
</dbReference>
<reference evidence="11" key="2">
    <citation type="submission" date="2025-08" db="UniProtKB">
        <authorList>
            <consortium name="Ensembl"/>
        </authorList>
    </citation>
    <scope>IDENTIFICATION</scope>
</reference>
<dbReference type="GeneTree" id="ENSGT00400000024709"/>
<dbReference type="InterPro" id="IPR029562">
    <property type="entry name" value="Chemerin"/>
</dbReference>
<evidence type="ECO:0000256" key="9">
    <source>
        <dbReference type="ARBA" id="ARBA00032785"/>
    </source>
</evidence>
<evidence type="ECO:0000256" key="5">
    <source>
        <dbReference type="ARBA" id="ARBA00022729"/>
    </source>
</evidence>
<name>A0AAY5F4I8_ELEEL</name>
<comment type="subcellular location">
    <subcellularLocation>
        <location evidence="1">Secreted</location>
    </subcellularLocation>
</comment>
<accession>A0AAY5F4I8</accession>
<dbReference type="PANTHER" id="PTHR15106:SF2">
    <property type="entry name" value="RETINOIC ACID RECEPTOR RESPONDER PROTEIN 2"/>
    <property type="match status" value="1"/>
</dbReference>
<keyword evidence="3" id="KW-0145">Chemotaxis</keyword>
<reference evidence="11" key="3">
    <citation type="submission" date="2025-09" db="UniProtKB">
        <authorList>
            <consortium name="Ensembl"/>
        </authorList>
    </citation>
    <scope>IDENTIFICATION</scope>
</reference>
<evidence type="ECO:0000256" key="4">
    <source>
        <dbReference type="ARBA" id="ARBA00022525"/>
    </source>
</evidence>
<keyword evidence="7" id="KW-1015">Disulfide bond</keyword>
<evidence type="ECO:0000313" key="11">
    <source>
        <dbReference type="Ensembl" id="ENSEEEP00000063937.1"/>
    </source>
</evidence>
<dbReference type="GO" id="GO:0006935">
    <property type="term" value="P:chemotaxis"/>
    <property type="evidence" value="ECO:0007669"/>
    <property type="project" value="UniProtKB-KW"/>
</dbReference>
<dbReference type="PANTHER" id="PTHR15106">
    <property type="entry name" value="RETINOIC ACID RECEPTOR RESPONDER PROTEIN 2"/>
    <property type="match status" value="1"/>
</dbReference>
<evidence type="ECO:0000256" key="10">
    <source>
        <dbReference type="SAM" id="SignalP"/>
    </source>
</evidence>
<dbReference type="GO" id="GO:0006954">
    <property type="term" value="P:inflammatory response"/>
    <property type="evidence" value="ECO:0007669"/>
    <property type="project" value="UniProtKB-KW"/>
</dbReference>
<dbReference type="GO" id="GO:0005576">
    <property type="term" value="C:extracellular region"/>
    <property type="evidence" value="ECO:0007669"/>
    <property type="project" value="UniProtKB-SubCell"/>
</dbReference>
<evidence type="ECO:0000313" key="12">
    <source>
        <dbReference type="Proteomes" id="UP000314983"/>
    </source>
</evidence>
<feature type="chain" id="PRO_5044286412" description="Retinoic acid receptor responder protein 2" evidence="10">
    <location>
        <begin position="22"/>
        <end position="165"/>
    </location>
</feature>
<reference evidence="11 12" key="1">
    <citation type="submission" date="2020-05" db="EMBL/GenBank/DDBJ databases">
        <title>Electrophorus electricus (electric eel) genome, fEleEle1, primary haplotype.</title>
        <authorList>
            <person name="Myers G."/>
            <person name="Meyer A."/>
            <person name="Fedrigo O."/>
            <person name="Formenti G."/>
            <person name="Rhie A."/>
            <person name="Tracey A."/>
            <person name="Sims Y."/>
            <person name="Jarvis E.D."/>
        </authorList>
    </citation>
    <scope>NUCLEOTIDE SEQUENCE [LARGE SCALE GENOMIC DNA]</scope>
</reference>
<dbReference type="Proteomes" id="UP000314983">
    <property type="component" value="Chromosome 5"/>
</dbReference>
<keyword evidence="8" id="KW-0395">Inflammatory response</keyword>
<keyword evidence="6" id="KW-0221">Differentiation</keyword>
<dbReference type="GO" id="GO:0005102">
    <property type="term" value="F:signaling receptor binding"/>
    <property type="evidence" value="ECO:0007669"/>
    <property type="project" value="InterPro"/>
</dbReference>
<evidence type="ECO:0000256" key="7">
    <source>
        <dbReference type="ARBA" id="ARBA00023157"/>
    </source>
</evidence>